<dbReference type="EC" id="5.1.3.2" evidence="4"/>
<dbReference type="InterPro" id="IPR036291">
    <property type="entry name" value="NAD(P)-bd_dom_sf"/>
</dbReference>
<feature type="domain" description="NAD-dependent epimerase/dehydratase" evidence="3">
    <location>
        <begin position="4"/>
        <end position="233"/>
    </location>
</feature>
<dbReference type="Gene3D" id="3.40.50.720">
    <property type="entry name" value="NAD(P)-binding Rossmann-like Domain"/>
    <property type="match status" value="1"/>
</dbReference>
<dbReference type="RefSeq" id="WP_004158301.1">
    <property type="nucleotide sequence ID" value="NZ_BAYW01000003.1"/>
</dbReference>
<evidence type="ECO:0000259" key="3">
    <source>
        <dbReference type="Pfam" id="PF01370"/>
    </source>
</evidence>
<dbReference type="GeneID" id="97606440"/>
<dbReference type="SUPFAM" id="SSF51735">
    <property type="entry name" value="NAD(P)-binding Rossmann-fold domains"/>
    <property type="match status" value="1"/>
</dbReference>
<comment type="caution">
    <text evidence="4">The sequence shown here is derived from an EMBL/GenBank/DDBJ whole genome shotgun (WGS) entry which is preliminary data.</text>
</comment>
<reference evidence="4 5" key="2">
    <citation type="submission" date="2013-04" db="EMBL/GenBank/DDBJ databases">
        <title>Comparative genomics of 12 strains of Erwinia amylovora identifies a pan-genome with a large conserved core and provides insights into host specificity.</title>
        <authorList>
            <person name="Mann R.A."/>
            <person name="Smits T.H.M."/>
            <person name="Buehlmann A."/>
            <person name="Blom J."/>
            <person name="Goesmann A."/>
            <person name="Frey J.E."/>
            <person name="Plummer K.M."/>
            <person name="Beer S.V."/>
            <person name="Luck J."/>
            <person name="Duffy B."/>
            <person name="Rodoni B."/>
        </authorList>
    </citation>
    <scope>NUCLEOTIDE SEQUENCE [LARGE SCALE GENOMIC DNA]</scope>
    <source>
        <strain evidence="5">CFBP 1232</strain>
    </source>
</reference>
<accession>A0A830ZU01</accession>
<keyword evidence="4" id="KW-0413">Isomerase</keyword>
<comment type="similarity">
    <text evidence="2">Belongs to the NAD(P)-dependent epimerase/dehydratase family.</text>
</comment>
<dbReference type="InterPro" id="IPR001509">
    <property type="entry name" value="Epimerase_deHydtase"/>
</dbReference>
<protein>
    <submittedName>
        <fullName evidence="4">NAD-dependent epimerase/dehydratase family protein</fullName>
        <ecNumber evidence="4">5.1.3.2</ecNumber>
    </submittedName>
</protein>
<evidence type="ECO:0000256" key="2">
    <source>
        <dbReference type="ARBA" id="ARBA00007637"/>
    </source>
</evidence>
<evidence type="ECO:0000313" key="4">
    <source>
        <dbReference type="EMBL" id="CCO94226.1"/>
    </source>
</evidence>
<dbReference type="Proteomes" id="UP000013111">
    <property type="component" value="Unassembled WGS sequence"/>
</dbReference>
<comment type="pathway">
    <text evidence="1">Bacterial outer membrane biogenesis; LPS O-antigen biosynthesis.</text>
</comment>
<gene>
    <name evidence="4" type="primary">galE2</name>
    <name evidence="4" type="ORF">BN437_2307</name>
</gene>
<name>A0A830ZU01_ERWAM</name>
<dbReference type="AlphaFoldDB" id="A0A830ZU01"/>
<reference evidence="4 5" key="1">
    <citation type="submission" date="2012-11" db="EMBL/GenBank/DDBJ databases">
        <authorList>
            <person name="Linke B."/>
        </authorList>
    </citation>
    <scope>NUCLEOTIDE SEQUENCE [LARGE SCALE GENOMIC DNA]</scope>
    <source>
        <strain evidence="5">CFBP 1232</strain>
    </source>
</reference>
<dbReference type="PANTHER" id="PTHR43000">
    <property type="entry name" value="DTDP-D-GLUCOSE 4,6-DEHYDRATASE-RELATED"/>
    <property type="match status" value="1"/>
</dbReference>
<dbReference type="GO" id="GO:0003978">
    <property type="term" value="F:UDP-glucose 4-epimerase activity"/>
    <property type="evidence" value="ECO:0007669"/>
    <property type="project" value="UniProtKB-EC"/>
</dbReference>
<organism evidence="4 5">
    <name type="scientific">Erwinia amylovora NBRC 12687 = CFBP 1232</name>
    <dbReference type="NCBI Taxonomy" id="1219359"/>
    <lineage>
        <taxon>Bacteria</taxon>
        <taxon>Pseudomonadati</taxon>
        <taxon>Pseudomonadota</taxon>
        <taxon>Gammaproteobacteria</taxon>
        <taxon>Enterobacterales</taxon>
        <taxon>Erwiniaceae</taxon>
        <taxon>Erwinia</taxon>
    </lineage>
</organism>
<dbReference type="Pfam" id="PF01370">
    <property type="entry name" value="Epimerase"/>
    <property type="match status" value="1"/>
</dbReference>
<dbReference type="EMBL" id="CAPB01000023">
    <property type="protein sequence ID" value="CCO94226.1"/>
    <property type="molecule type" value="Genomic_DNA"/>
</dbReference>
<evidence type="ECO:0000256" key="1">
    <source>
        <dbReference type="ARBA" id="ARBA00005125"/>
    </source>
</evidence>
<proteinExistence type="inferred from homology"/>
<evidence type="ECO:0000313" key="5">
    <source>
        <dbReference type="Proteomes" id="UP000013111"/>
    </source>
</evidence>
<sequence>MPTVLILGGSGFIGTNLIAFYCNKNYKVITFGRSMPVIEHPNLEIIVGDIRNLVELEQVFNNHEIDLVFHSLTSISATDSFGSCQSLVSVNLSCLIDTISLMRKYSVHKMVYFSSGGSIYGVSDAPINEQHELSPVSFYGWIKEVSERYLAYENRINTKFNYLILRPSNVYGQYQKLNRIIGVALKNALKKENMHIYGDVDICKDYIHIDDVCEITHALVESNNSWNDIYNIGSGKGTSLKEILHYAEVISGNKLKLVMHDKKAGDISYSILDISKVQAKIGKRSFIPVYEGMKSMHLYVHQQLSTDSVTS</sequence>